<protein>
    <recommendedName>
        <fullName evidence="3">DUF3199 family protein</fullName>
    </recommendedName>
</protein>
<dbReference type="Gene3D" id="1.10.3230.10">
    <property type="entry name" value="YqbG-like"/>
    <property type="match status" value="1"/>
</dbReference>
<evidence type="ECO:0000313" key="1">
    <source>
        <dbReference type="EMBL" id="PDX57457.1"/>
    </source>
</evidence>
<dbReference type="Pfam" id="PF11436">
    <property type="entry name" value="DUF3199"/>
    <property type="match status" value="1"/>
</dbReference>
<dbReference type="SUPFAM" id="SSF116915">
    <property type="entry name" value="Hypothetical protein YqbG"/>
    <property type="match status" value="1"/>
</dbReference>
<proteinExistence type="predicted"/>
<evidence type="ECO:0008006" key="3">
    <source>
        <dbReference type="Google" id="ProtNLM"/>
    </source>
</evidence>
<dbReference type="EMBL" id="NMTQ01000037">
    <property type="protein sequence ID" value="PDX57457.1"/>
    <property type="molecule type" value="Genomic_DNA"/>
</dbReference>
<organism evidence="1 2">
    <name type="scientific">Faecalibacterium langellae</name>
    <dbReference type="NCBI Taxonomy" id="3435293"/>
    <lineage>
        <taxon>Bacteria</taxon>
        <taxon>Bacillati</taxon>
        <taxon>Bacillota</taxon>
        <taxon>Clostridia</taxon>
        <taxon>Eubacteriales</taxon>
        <taxon>Oscillospiraceae</taxon>
        <taxon>Faecalibacterium</taxon>
    </lineage>
</organism>
<dbReference type="Proteomes" id="UP000220752">
    <property type="component" value="Unassembled WGS sequence"/>
</dbReference>
<dbReference type="InterPro" id="IPR036558">
    <property type="entry name" value="YqbG-like_sf"/>
</dbReference>
<evidence type="ECO:0000313" key="2">
    <source>
        <dbReference type="Proteomes" id="UP000220752"/>
    </source>
</evidence>
<reference evidence="1 2" key="1">
    <citation type="journal article" date="2017" name="Front. Microbiol.">
        <title>New Insights into the Diversity of the Genus Faecalibacterium.</title>
        <authorList>
            <person name="Benevides L."/>
            <person name="Burman S."/>
            <person name="Martin R."/>
            <person name="Robert V."/>
            <person name="Thomas M."/>
            <person name="Miquel S."/>
            <person name="Chain F."/>
            <person name="Sokol H."/>
            <person name="Bermudez-Humaran L.G."/>
            <person name="Morrison M."/>
            <person name="Langella P."/>
            <person name="Azevedo V.A."/>
            <person name="Chatel J.M."/>
            <person name="Soares S."/>
        </authorList>
    </citation>
    <scope>NUCLEOTIDE SEQUENCE [LARGE SCALE GENOMIC DNA]</scope>
    <source>
        <strain evidence="2">CNCM I-4540</strain>
    </source>
</reference>
<dbReference type="InterPro" id="IPR013514">
    <property type="entry name" value="DUF3199_YqbG"/>
</dbReference>
<name>A0A2A6Z7X4_9FIRM</name>
<gene>
    <name evidence="1" type="ORF">CGS46_13115</name>
</gene>
<accession>A0A2A6Z7X4</accession>
<dbReference type="AlphaFoldDB" id="A0A2A6Z7X4"/>
<comment type="caution">
    <text evidence="1">The sequence shown here is derived from an EMBL/GenBank/DDBJ whole genome shotgun (WGS) entry which is preliminary data.</text>
</comment>
<keyword evidence="2" id="KW-1185">Reference proteome</keyword>
<sequence length="129" mass="14473">MPKRPWITPQQVRDYSETPEVLKRSDAKLSVDISRAEQYIITYTHNKGLEEMAELPEGVRTACILMAEAYAHNAALTSSKVLKSETFDDYSYSADHSDIEVTDLDLAALLDDYVVTAANGTVTMRMRVL</sequence>